<proteinExistence type="predicted"/>
<comment type="caution">
    <text evidence="1">The sequence shown here is derived from an EMBL/GenBank/DDBJ whole genome shotgun (WGS) entry which is preliminary data.</text>
</comment>
<evidence type="ECO:0008006" key="3">
    <source>
        <dbReference type="Google" id="ProtNLM"/>
    </source>
</evidence>
<evidence type="ECO:0000313" key="2">
    <source>
        <dbReference type="Proteomes" id="UP001189429"/>
    </source>
</evidence>
<reference evidence="1" key="1">
    <citation type="submission" date="2023-10" db="EMBL/GenBank/DDBJ databases">
        <authorList>
            <person name="Chen Y."/>
            <person name="Shah S."/>
            <person name="Dougan E. K."/>
            <person name="Thang M."/>
            <person name="Chan C."/>
        </authorList>
    </citation>
    <scope>NUCLEOTIDE SEQUENCE [LARGE SCALE GENOMIC DNA]</scope>
</reference>
<dbReference type="Proteomes" id="UP001189429">
    <property type="component" value="Unassembled WGS sequence"/>
</dbReference>
<protein>
    <recommendedName>
        <fullName evidence="3">Arp2/3 complex 34 kDa subunit</fullName>
    </recommendedName>
</protein>
<name>A0ABN9YIJ6_9DINO</name>
<sequence length="124" mass="13591">MAVGPRLERVVAQLTAGRQARVRVATHPDRAILHIVLLPEISAAMRNGIITLWLKYVVQHLRDLDPPGAGHEPSEQFPFRHATPPALQGRWTTSGFALASPMPLSSVKARCHCTPFLHALIPAL</sequence>
<accession>A0ABN9YIJ6</accession>
<organism evidence="1 2">
    <name type="scientific">Prorocentrum cordatum</name>
    <dbReference type="NCBI Taxonomy" id="2364126"/>
    <lineage>
        <taxon>Eukaryota</taxon>
        <taxon>Sar</taxon>
        <taxon>Alveolata</taxon>
        <taxon>Dinophyceae</taxon>
        <taxon>Prorocentrales</taxon>
        <taxon>Prorocentraceae</taxon>
        <taxon>Prorocentrum</taxon>
    </lineage>
</organism>
<gene>
    <name evidence="1" type="ORF">PCOR1329_LOCUS85785</name>
</gene>
<keyword evidence="2" id="KW-1185">Reference proteome</keyword>
<evidence type="ECO:0000313" key="1">
    <source>
        <dbReference type="EMBL" id="CAK0912169.1"/>
    </source>
</evidence>
<dbReference type="EMBL" id="CAUYUJ010022708">
    <property type="protein sequence ID" value="CAK0912169.1"/>
    <property type="molecule type" value="Genomic_DNA"/>
</dbReference>